<accession>A0ABS6B0A6</accession>
<dbReference type="EMBL" id="JAHKNI010000004">
    <property type="protein sequence ID" value="MBU3062710.1"/>
    <property type="molecule type" value="Genomic_DNA"/>
</dbReference>
<evidence type="ECO:0000313" key="1">
    <source>
        <dbReference type="EMBL" id="MBU3062710.1"/>
    </source>
</evidence>
<sequence>MTIDTGSARHSRYVTRDREDLATSNLIKADPLGAQEHLDRLRVFLVEFHSDSRIFGAKQLEPLHIAHRVVHDARRSIQRVFSDKVCYAMLNAALDFLDPNYDAISAINKRLHDQGLGRTVDNITNWEAARHYWLSGDQARVAASLEVVLAECFDVPMHSMPPEHLAALHQCNKSITAELGALGDQLLSEERATLEGVNRAATTLVREPYSEEMQVPFRVRTAAFWSNVDKEPERANNGLQTDMFKQFPANYISMSALGAVSIEAAMAALADAGIPPEQWPAMLLAANAELSVTAAVTDAVGNSVYFADREPNPFRVSTAADGLRLAACGRPSFLSHSEKIAACTHAVLGQIVPESSEIMYGRGRCPANEALQPTAEEQELCRRMSRRLGGLLGTRYPSHLDRPTSANTFAVLIAALSIRLLTAEKISPPAPGHILEDLPQLLTAAAEESFKRDCELRQRG</sequence>
<dbReference type="Proteomes" id="UP000733379">
    <property type="component" value="Unassembled WGS sequence"/>
</dbReference>
<evidence type="ECO:0000313" key="2">
    <source>
        <dbReference type="EMBL" id="MBU3065456.1"/>
    </source>
</evidence>
<gene>
    <name evidence="1" type="ORF">KO481_14410</name>
    <name evidence="2" type="ORF">KO481_28500</name>
</gene>
<dbReference type="EMBL" id="JAHKNI010000011">
    <property type="protein sequence ID" value="MBU3065456.1"/>
    <property type="molecule type" value="Genomic_DNA"/>
</dbReference>
<comment type="caution">
    <text evidence="1">The sequence shown here is derived from an EMBL/GenBank/DDBJ whole genome shotgun (WGS) entry which is preliminary data.</text>
</comment>
<reference evidence="1 3" key="1">
    <citation type="submission" date="2021-06" db="EMBL/GenBank/DDBJ databases">
        <title>Actinomycetes sequencing.</title>
        <authorList>
            <person name="Shan Q."/>
        </authorList>
    </citation>
    <scope>NUCLEOTIDE SEQUENCE [LARGE SCALE GENOMIC DNA]</scope>
    <source>
        <strain evidence="1 3">NEAU-G5</strain>
    </source>
</reference>
<evidence type="ECO:0000313" key="3">
    <source>
        <dbReference type="Proteomes" id="UP000733379"/>
    </source>
</evidence>
<organism evidence="1 3">
    <name type="scientific">Nocardia albiluteola</name>
    <dbReference type="NCBI Taxonomy" id="2842303"/>
    <lineage>
        <taxon>Bacteria</taxon>
        <taxon>Bacillati</taxon>
        <taxon>Actinomycetota</taxon>
        <taxon>Actinomycetes</taxon>
        <taxon>Mycobacteriales</taxon>
        <taxon>Nocardiaceae</taxon>
        <taxon>Nocardia</taxon>
    </lineage>
</organism>
<name>A0ABS6B0A6_9NOCA</name>
<protein>
    <submittedName>
        <fullName evidence="1">Uncharacterized protein</fullName>
    </submittedName>
</protein>
<keyword evidence="3" id="KW-1185">Reference proteome</keyword>
<proteinExistence type="predicted"/>
<dbReference type="RefSeq" id="WP_215917609.1">
    <property type="nucleotide sequence ID" value="NZ_JAHKNI010000004.1"/>
</dbReference>